<organism evidence="1 2">
    <name type="scientific">Pycnoporus cinnabarinus</name>
    <name type="common">Cinnabar-red polypore</name>
    <name type="synonym">Trametes cinnabarina</name>
    <dbReference type="NCBI Taxonomy" id="5643"/>
    <lineage>
        <taxon>Eukaryota</taxon>
        <taxon>Fungi</taxon>
        <taxon>Dikarya</taxon>
        <taxon>Basidiomycota</taxon>
        <taxon>Agaricomycotina</taxon>
        <taxon>Agaricomycetes</taxon>
        <taxon>Polyporales</taxon>
        <taxon>Polyporaceae</taxon>
        <taxon>Trametes</taxon>
    </lineage>
</organism>
<reference evidence="1" key="1">
    <citation type="submission" date="2014-01" db="EMBL/GenBank/DDBJ databases">
        <title>The genome of the white-rot fungus Pycnoporus cinnabarinus: a basidiomycete model with a versatile arsenal for lignocellulosic biomass breakdown.</title>
        <authorList>
            <person name="Levasseur A."/>
            <person name="Lomascolo A."/>
            <person name="Ruiz-Duenas F.J."/>
            <person name="Uzan E."/>
            <person name="Piumi F."/>
            <person name="Kues U."/>
            <person name="Ram A.F.J."/>
            <person name="Murat C."/>
            <person name="Haon M."/>
            <person name="Benoit I."/>
            <person name="Arfi Y."/>
            <person name="Chevret D."/>
            <person name="Drula E."/>
            <person name="Kwon M.J."/>
            <person name="Gouret P."/>
            <person name="Lesage-Meessen L."/>
            <person name="Lombard V."/>
            <person name="Mariette J."/>
            <person name="Noirot C."/>
            <person name="Park J."/>
            <person name="Patyshakuliyeva A."/>
            <person name="Wieneger R.A.B."/>
            <person name="Wosten H.A.B."/>
            <person name="Martin F."/>
            <person name="Coutinho P.M."/>
            <person name="de Vries R."/>
            <person name="Martinez A.T."/>
            <person name="Klopp C."/>
            <person name="Pontarotti P."/>
            <person name="Henrissat B."/>
            <person name="Record E."/>
        </authorList>
    </citation>
    <scope>NUCLEOTIDE SEQUENCE [LARGE SCALE GENOMIC DNA]</scope>
    <source>
        <strain evidence="1">BRFM137</strain>
    </source>
</reference>
<keyword evidence="2" id="KW-1185">Reference proteome</keyword>
<dbReference type="Proteomes" id="UP000029665">
    <property type="component" value="Unassembled WGS sequence"/>
</dbReference>
<name>A0A060SZ90_PYCCI</name>
<gene>
    <name evidence="1" type="ORF">BN946_scf184936.g14</name>
</gene>
<accession>A0A060SZ90</accession>
<dbReference type="AlphaFoldDB" id="A0A060SZ90"/>
<evidence type="ECO:0000313" key="2">
    <source>
        <dbReference type="Proteomes" id="UP000029665"/>
    </source>
</evidence>
<protein>
    <submittedName>
        <fullName evidence="1">Uncharacterized protein</fullName>
    </submittedName>
</protein>
<proteinExistence type="predicted"/>
<dbReference type="EMBL" id="CCBP010000459">
    <property type="protein sequence ID" value="CDO77589.1"/>
    <property type="molecule type" value="Genomic_DNA"/>
</dbReference>
<comment type="caution">
    <text evidence="1">The sequence shown here is derived from an EMBL/GenBank/DDBJ whole genome shotgun (WGS) entry which is preliminary data.</text>
</comment>
<sequence>MPAHRPWLDSILTERRRGRRTPALIKGGKLPDNAESERFQQEVQGTPGYGWYKPRIHSNWLSGMRRKLRESGGEWPKSEKTRLHRRSARQHVAQENKLLATPDNHFADEQPIVSIARPHSPQHGDNLDLKQCTPALVWVEEGQRYMAASRPFVLGRFYEGSSLLGDPLENFTAPLSWPPIDFWDSHTVHASSGLLAPEPEAAYVELPVTVEHSGFTRIGLATLLVAPWPVEDPIPLESHNAASHYLDP</sequence>
<evidence type="ECO:0000313" key="1">
    <source>
        <dbReference type="EMBL" id="CDO77589.1"/>
    </source>
</evidence>
<dbReference type="HOGENOM" id="CLU_1120620_0_0_1"/>